<keyword evidence="2" id="KW-1185">Reference proteome</keyword>
<accession>A0A398B906</accession>
<dbReference type="Proteomes" id="UP000265816">
    <property type="component" value="Unassembled WGS sequence"/>
</dbReference>
<organism evidence="1 2">
    <name type="scientific">Mesobacillus zeae</name>
    <dbReference type="NCBI Taxonomy" id="1917180"/>
    <lineage>
        <taxon>Bacteria</taxon>
        <taxon>Bacillati</taxon>
        <taxon>Bacillota</taxon>
        <taxon>Bacilli</taxon>
        <taxon>Bacillales</taxon>
        <taxon>Bacillaceae</taxon>
        <taxon>Mesobacillus</taxon>
    </lineage>
</organism>
<comment type="caution">
    <text evidence="1">The sequence shown here is derived from an EMBL/GenBank/DDBJ whole genome shotgun (WGS) entry which is preliminary data.</text>
</comment>
<dbReference type="Pfam" id="PF14005">
    <property type="entry name" value="YpjP"/>
    <property type="match status" value="1"/>
</dbReference>
<evidence type="ECO:0000313" key="2">
    <source>
        <dbReference type="Proteomes" id="UP000265816"/>
    </source>
</evidence>
<evidence type="ECO:0008006" key="3">
    <source>
        <dbReference type="Google" id="ProtNLM"/>
    </source>
</evidence>
<evidence type="ECO:0000313" key="1">
    <source>
        <dbReference type="EMBL" id="RID84153.1"/>
    </source>
</evidence>
<proteinExistence type="predicted"/>
<dbReference type="InterPro" id="IPR025616">
    <property type="entry name" value="YpjP"/>
</dbReference>
<dbReference type="OrthoDB" id="2435352at2"/>
<gene>
    <name evidence="1" type="ORF">D1970_13615</name>
</gene>
<protein>
    <recommendedName>
        <fullName evidence="3">YpjP-like protein</fullName>
    </recommendedName>
</protein>
<reference evidence="1 2" key="1">
    <citation type="submission" date="2018-08" db="EMBL/GenBank/DDBJ databases">
        <title>Bacillus jemisoniae sp. nov., Bacillus chryseoplanitiae sp. nov., Bacillus resnikiae sp. nov., and Bacillus frankliniae sp. nov., isolated from Viking spacecraft and associated surfaces.</title>
        <authorList>
            <person name="Seuylemezian A."/>
            <person name="Vaishampayan P."/>
        </authorList>
    </citation>
    <scope>NUCLEOTIDE SEQUENCE [LARGE SCALE GENOMIC DNA]</scope>
    <source>
        <strain evidence="1 2">JJ-247</strain>
    </source>
</reference>
<name>A0A398B906_9BACI</name>
<sequence length="193" mass="22475">MPKWIRQSLVALISVITLGIVTPAQANVLLYPPSREDDSSIPTRAAVVQQKESVFEEQETRERFLDMAIREAEQKSFEKFGQKIGPVIEDEFRQLILPNIEAAIAEIAEQYPEEKLDSLAISEEPGGGYSEKIFHITGEDHQDLIRFHVRREQPPKEGFRFNFHYHTHHDQFQEHHELGSIYWNKNTPPKWRS</sequence>
<dbReference type="EMBL" id="QWVT01000023">
    <property type="protein sequence ID" value="RID84153.1"/>
    <property type="molecule type" value="Genomic_DNA"/>
</dbReference>
<dbReference type="AlphaFoldDB" id="A0A398B906"/>
<dbReference type="RefSeq" id="WP_119113421.1">
    <property type="nucleotide sequence ID" value="NZ_CBCSEO010000010.1"/>
</dbReference>